<organism evidence="1 2">
    <name type="scientific">Photobacterium atrarenae</name>
    <dbReference type="NCBI Taxonomy" id="865757"/>
    <lineage>
        <taxon>Bacteria</taxon>
        <taxon>Pseudomonadati</taxon>
        <taxon>Pseudomonadota</taxon>
        <taxon>Gammaproteobacteria</taxon>
        <taxon>Vibrionales</taxon>
        <taxon>Vibrionaceae</taxon>
        <taxon>Photobacterium</taxon>
    </lineage>
</organism>
<reference evidence="1" key="1">
    <citation type="submission" date="2022-07" db="EMBL/GenBank/DDBJ databases">
        <title>Genome sequencing of Photobacterium atrarenae GJH2-4.</title>
        <authorList>
            <person name="Park S.-J."/>
        </authorList>
    </citation>
    <scope>NUCLEOTIDE SEQUENCE</scope>
    <source>
        <strain evidence="1">GJH2-4</strain>
    </source>
</reference>
<name>A0ABY5GD55_9GAMM</name>
<dbReference type="EMBL" id="CP101508">
    <property type="protein sequence ID" value="UTV26634.1"/>
    <property type="molecule type" value="Genomic_DNA"/>
</dbReference>
<evidence type="ECO:0000313" key="1">
    <source>
        <dbReference type="EMBL" id="UTV26634.1"/>
    </source>
</evidence>
<dbReference type="Proteomes" id="UP001057998">
    <property type="component" value="Chromosome 1"/>
</dbReference>
<protein>
    <submittedName>
        <fullName evidence="1">Uncharacterized protein</fullName>
    </submittedName>
</protein>
<proteinExistence type="predicted"/>
<evidence type="ECO:0000313" key="2">
    <source>
        <dbReference type="Proteomes" id="UP001057998"/>
    </source>
</evidence>
<gene>
    <name evidence="1" type="ORF">NNL38_09680</name>
</gene>
<dbReference type="RefSeq" id="WP_255387844.1">
    <property type="nucleotide sequence ID" value="NZ_CP101508.1"/>
</dbReference>
<accession>A0ABY5GD55</accession>
<keyword evidence="2" id="KW-1185">Reference proteome</keyword>
<sequence length="53" mass="6212">MTHHSPGLRITAMNRLTSVLSTVKRLYCQSYRFPAFTSQYYGFLTVSRFSFSR</sequence>